<evidence type="ECO:0000256" key="1">
    <source>
        <dbReference type="ARBA" id="ARBA00000971"/>
    </source>
</evidence>
<dbReference type="InterPro" id="IPR051370">
    <property type="entry name" value="PPIase_Pin1"/>
</dbReference>
<sequence length="191" mass="21722">MVSSTSSPSLNPATGLPTGWVVKYSTSKVLPYYYYSPTNTSQWEPPRDCDHEILKHFMAANYSLPGPLTTDEKGDELRREGRIRCAHLLVKHRMSRRASSWKEAEITRLPSEANNMILQFERRIRAGEMSLGDLAVSESDCSSARRRGDLGWFGRNEMQREFEDAAFSLEPGEMSHPIETVSGMHLIERLE</sequence>
<dbReference type="Proteomes" id="UP000018144">
    <property type="component" value="Unassembled WGS sequence"/>
</dbReference>
<dbReference type="EC" id="5.2.1.8" evidence="5"/>
<dbReference type="EMBL" id="HF935642">
    <property type="protein sequence ID" value="CCX11727.1"/>
    <property type="molecule type" value="Genomic_DNA"/>
</dbReference>
<evidence type="ECO:0000259" key="7">
    <source>
        <dbReference type="PROSITE" id="PS50198"/>
    </source>
</evidence>
<evidence type="ECO:0000259" key="6">
    <source>
        <dbReference type="PROSITE" id="PS50020"/>
    </source>
</evidence>
<reference evidence="8 9" key="1">
    <citation type="journal article" date="2013" name="PLoS Genet.">
        <title>The genome and development-dependent transcriptomes of Pyronema confluens: a window into fungal evolution.</title>
        <authorList>
            <person name="Traeger S."/>
            <person name="Altegoer F."/>
            <person name="Freitag M."/>
            <person name="Gabaldon T."/>
            <person name="Kempken F."/>
            <person name="Kumar A."/>
            <person name="Marcet-Houben M."/>
            <person name="Poggeler S."/>
            <person name="Stajich J.E."/>
            <person name="Nowrousian M."/>
        </authorList>
    </citation>
    <scope>NUCLEOTIDE SEQUENCE [LARGE SCALE GENOMIC DNA]</scope>
    <source>
        <strain evidence="9">CBS 100304</strain>
        <tissue evidence="8">Vegetative mycelium</tissue>
    </source>
</reference>
<evidence type="ECO:0000313" key="8">
    <source>
        <dbReference type="EMBL" id="CCX11727.1"/>
    </source>
</evidence>
<dbReference type="PROSITE" id="PS50198">
    <property type="entry name" value="PPIC_PPIASE_2"/>
    <property type="match status" value="1"/>
</dbReference>
<dbReference type="PANTHER" id="PTHR10657">
    <property type="entry name" value="PEPTIDYL-PROLYL CIS-TRANS ISOMERASE"/>
    <property type="match status" value="1"/>
</dbReference>
<dbReference type="InterPro" id="IPR000297">
    <property type="entry name" value="PPIase_PpiC"/>
</dbReference>
<evidence type="ECO:0000256" key="3">
    <source>
        <dbReference type="ARBA" id="ARBA00023235"/>
    </source>
</evidence>
<dbReference type="SUPFAM" id="SSF51045">
    <property type="entry name" value="WW domain"/>
    <property type="match status" value="1"/>
</dbReference>
<evidence type="ECO:0000256" key="4">
    <source>
        <dbReference type="PROSITE-ProRule" id="PRU00278"/>
    </source>
</evidence>
<dbReference type="AlphaFoldDB" id="U4L5Z1"/>
<name>U4L5Z1_PYROM</name>
<dbReference type="InterPro" id="IPR036020">
    <property type="entry name" value="WW_dom_sf"/>
</dbReference>
<protein>
    <recommendedName>
        <fullName evidence="5">Peptidyl-prolyl cis-trans isomerase</fullName>
        <ecNumber evidence="5">5.2.1.8</ecNumber>
    </recommendedName>
</protein>
<feature type="domain" description="WW" evidence="6">
    <location>
        <begin position="14"/>
        <end position="48"/>
    </location>
</feature>
<evidence type="ECO:0000256" key="2">
    <source>
        <dbReference type="ARBA" id="ARBA00023110"/>
    </source>
</evidence>
<dbReference type="InterPro" id="IPR046357">
    <property type="entry name" value="PPIase_dom_sf"/>
</dbReference>
<dbReference type="OMA" id="RTNDMAS"/>
<dbReference type="SUPFAM" id="SSF54534">
    <property type="entry name" value="FKBP-like"/>
    <property type="match status" value="1"/>
</dbReference>
<dbReference type="PANTHER" id="PTHR10657:SF4">
    <property type="entry name" value="PEPTIDYL-PROLYL CIS-TRANS ISOMERASE-RELATED"/>
    <property type="match status" value="1"/>
</dbReference>
<dbReference type="Gene3D" id="2.20.70.10">
    <property type="match status" value="1"/>
</dbReference>
<proteinExistence type="predicted"/>
<organism evidence="8 9">
    <name type="scientific">Pyronema omphalodes (strain CBS 100304)</name>
    <name type="common">Pyronema confluens</name>
    <dbReference type="NCBI Taxonomy" id="1076935"/>
    <lineage>
        <taxon>Eukaryota</taxon>
        <taxon>Fungi</taxon>
        <taxon>Dikarya</taxon>
        <taxon>Ascomycota</taxon>
        <taxon>Pezizomycotina</taxon>
        <taxon>Pezizomycetes</taxon>
        <taxon>Pezizales</taxon>
        <taxon>Pyronemataceae</taxon>
        <taxon>Pyronema</taxon>
    </lineage>
</organism>
<comment type="catalytic activity">
    <reaction evidence="1 5">
        <text>[protein]-peptidylproline (omega=180) = [protein]-peptidylproline (omega=0)</text>
        <dbReference type="Rhea" id="RHEA:16237"/>
        <dbReference type="Rhea" id="RHEA-COMP:10747"/>
        <dbReference type="Rhea" id="RHEA-COMP:10748"/>
        <dbReference type="ChEBI" id="CHEBI:83833"/>
        <dbReference type="ChEBI" id="CHEBI:83834"/>
        <dbReference type="EC" id="5.2.1.8"/>
    </reaction>
</comment>
<dbReference type="FunFam" id="3.10.50.40:FF:000026">
    <property type="entry name" value="Peptidyl-prolyl cis-trans isomerase"/>
    <property type="match status" value="1"/>
</dbReference>
<evidence type="ECO:0000256" key="5">
    <source>
        <dbReference type="RuleBase" id="RU363014"/>
    </source>
</evidence>
<keyword evidence="2 4" id="KW-0697">Rotamase</keyword>
<gene>
    <name evidence="8" type="ORF">PCON_11321</name>
</gene>
<dbReference type="InterPro" id="IPR001202">
    <property type="entry name" value="WW_dom"/>
</dbReference>
<dbReference type="GO" id="GO:0060261">
    <property type="term" value="P:positive regulation of transcription initiation by RNA polymerase II"/>
    <property type="evidence" value="ECO:0007669"/>
    <property type="project" value="UniProtKB-ARBA"/>
</dbReference>
<dbReference type="STRING" id="1076935.U4L5Z1"/>
<keyword evidence="3 4" id="KW-0413">Isomerase</keyword>
<dbReference type="SMART" id="SM00456">
    <property type="entry name" value="WW"/>
    <property type="match status" value="1"/>
</dbReference>
<keyword evidence="9" id="KW-1185">Reference proteome</keyword>
<dbReference type="CDD" id="cd00201">
    <property type="entry name" value="WW"/>
    <property type="match status" value="1"/>
</dbReference>
<dbReference type="GO" id="GO:0005634">
    <property type="term" value="C:nucleus"/>
    <property type="evidence" value="ECO:0007669"/>
    <property type="project" value="TreeGrafter"/>
</dbReference>
<dbReference type="eggNOG" id="KOG3259">
    <property type="taxonomic scope" value="Eukaryota"/>
</dbReference>
<dbReference type="Gene3D" id="3.10.50.40">
    <property type="match status" value="1"/>
</dbReference>
<dbReference type="GO" id="GO:0005829">
    <property type="term" value="C:cytosol"/>
    <property type="evidence" value="ECO:0007669"/>
    <property type="project" value="TreeGrafter"/>
</dbReference>
<dbReference type="OrthoDB" id="2530521at2759"/>
<dbReference type="PROSITE" id="PS01159">
    <property type="entry name" value="WW_DOMAIN_1"/>
    <property type="match status" value="1"/>
</dbReference>
<dbReference type="GO" id="GO:0003755">
    <property type="term" value="F:peptidyl-prolyl cis-trans isomerase activity"/>
    <property type="evidence" value="ECO:0007669"/>
    <property type="project" value="UniProtKB-UniRule"/>
</dbReference>
<feature type="domain" description="PpiC" evidence="7">
    <location>
        <begin position="80"/>
        <end position="191"/>
    </location>
</feature>
<evidence type="ECO:0000313" key="9">
    <source>
        <dbReference type="Proteomes" id="UP000018144"/>
    </source>
</evidence>
<accession>U4L5Z1</accession>
<dbReference type="Pfam" id="PF00639">
    <property type="entry name" value="Rotamase"/>
    <property type="match status" value="1"/>
</dbReference>
<dbReference type="PROSITE" id="PS50020">
    <property type="entry name" value="WW_DOMAIN_2"/>
    <property type="match status" value="1"/>
</dbReference>